<dbReference type="Pfam" id="PF07883">
    <property type="entry name" value="Cupin_2"/>
    <property type="match status" value="1"/>
</dbReference>
<sequence>MWRKVDADSRVGEKAMPLTPTIDGRVSQPTVGRHSYTSLLVDRIIIISPKPISISDEGQPRMPSTIIHGSRNPEKPSAKVTATFTGDVWMDPVFDGPNIKLNHVMFQPCARTHWHTHESGQFLKVLAGSGWICDKGGEPRRLNVGDMVWCDAGTTHWHGGDDNTYMMHLAVSHGKTIWHDEVTDEEYAAKKK</sequence>
<dbReference type="AlphaFoldDB" id="A0A0D2BB93"/>
<dbReference type="InterPro" id="IPR011051">
    <property type="entry name" value="RmlC_Cupin_sf"/>
</dbReference>
<evidence type="ECO:0000313" key="3">
    <source>
        <dbReference type="Proteomes" id="UP000054342"/>
    </source>
</evidence>
<dbReference type="InterPro" id="IPR013096">
    <property type="entry name" value="Cupin_2"/>
</dbReference>
<dbReference type="GeneID" id="25333027"/>
<dbReference type="Proteomes" id="UP000054342">
    <property type="component" value="Unassembled WGS sequence"/>
</dbReference>
<dbReference type="InterPro" id="IPR014710">
    <property type="entry name" value="RmlC-like_jellyroll"/>
</dbReference>
<feature type="domain" description="Cupin type-2" evidence="1">
    <location>
        <begin position="103"/>
        <end position="167"/>
    </location>
</feature>
<dbReference type="RefSeq" id="XP_013310025.1">
    <property type="nucleotide sequence ID" value="XM_013454571.1"/>
</dbReference>
<dbReference type="PANTHER" id="PTHR43698">
    <property type="entry name" value="RIBD C-TERMINAL DOMAIN CONTAINING PROTEIN"/>
    <property type="match status" value="1"/>
</dbReference>
<dbReference type="Gene3D" id="2.60.120.10">
    <property type="entry name" value="Jelly Rolls"/>
    <property type="match status" value="1"/>
</dbReference>
<dbReference type="HOGENOM" id="CLU_072993_3_0_1"/>
<name>A0A0D2BB93_9EURO</name>
<organism evidence="2 3">
    <name type="scientific">Exophiala xenobiotica</name>
    <dbReference type="NCBI Taxonomy" id="348802"/>
    <lineage>
        <taxon>Eukaryota</taxon>
        <taxon>Fungi</taxon>
        <taxon>Dikarya</taxon>
        <taxon>Ascomycota</taxon>
        <taxon>Pezizomycotina</taxon>
        <taxon>Eurotiomycetes</taxon>
        <taxon>Chaetothyriomycetidae</taxon>
        <taxon>Chaetothyriales</taxon>
        <taxon>Herpotrichiellaceae</taxon>
        <taxon>Exophiala</taxon>
    </lineage>
</organism>
<dbReference type="STRING" id="348802.A0A0D2BB93"/>
<keyword evidence="3" id="KW-1185">Reference proteome</keyword>
<dbReference type="SUPFAM" id="SSF51182">
    <property type="entry name" value="RmlC-like cupins"/>
    <property type="match status" value="1"/>
</dbReference>
<dbReference type="PANTHER" id="PTHR43698:SF1">
    <property type="entry name" value="BLL4564 PROTEIN"/>
    <property type="match status" value="1"/>
</dbReference>
<dbReference type="OrthoDB" id="2096797at2759"/>
<protein>
    <recommendedName>
        <fullName evidence="1">Cupin type-2 domain-containing protein</fullName>
    </recommendedName>
</protein>
<reference evidence="2 3" key="1">
    <citation type="submission" date="2015-01" db="EMBL/GenBank/DDBJ databases">
        <title>The Genome Sequence of Exophiala xenobiotica CBS118157.</title>
        <authorList>
            <consortium name="The Broad Institute Genomics Platform"/>
            <person name="Cuomo C."/>
            <person name="de Hoog S."/>
            <person name="Gorbushina A."/>
            <person name="Stielow B."/>
            <person name="Teixiera M."/>
            <person name="Abouelleil A."/>
            <person name="Chapman S.B."/>
            <person name="Priest M."/>
            <person name="Young S.K."/>
            <person name="Wortman J."/>
            <person name="Nusbaum C."/>
            <person name="Birren B."/>
        </authorList>
    </citation>
    <scope>NUCLEOTIDE SEQUENCE [LARGE SCALE GENOMIC DNA]</scope>
    <source>
        <strain evidence="2 3">CBS 118157</strain>
    </source>
</reference>
<dbReference type="InterPro" id="IPR047263">
    <property type="entry name" value="HNL-like_cupin"/>
</dbReference>
<dbReference type="CDD" id="cd02233">
    <property type="entry name" value="cupin_HNL-like"/>
    <property type="match status" value="1"/>
</dbReference>
<evidence type="ECO:0000259" key="1">
    <source>
        <dbReference type="Pfam" id="PF07883"/>
    </source>
</evidence>
<gene>
    <name evidence="2" type="ORF">PV05_11119</name>
</gene>
<dbReference type="EMBL" id="KN847323">
    <property type="protein sequence ID" value="KIW49441.1"/>
    <property type="molecule type" value="Genomic_DNA"/>
</dbReference>
<evidence type="ECO:0000313" key="2">
    <source>
        <dbReference type="EMBL" id="KIW49441.1"/>
    </source>
</evidence>
<proteinExistence type="predicted"/>
<accession>A0A0D2BB93</accession>